<evidence type="ECO:0000313" key="7">
    <source>
        <dbReference type="EMBL" id="KPL78310.1"/>
    </source>
</evidence>
<dbReference type="Pfam" id="PF07690">
    <property type="entry name" value="MFS_1"/>
    <property type="match status" value="1"/>
</dbReference>
<evidence type="ECO:0000256" key="5">
    <source>
        <dbReference type="SAM" id="Phobius"/>
    </source>
</evidence>
<reference evidence="7 8" key="1">
    <citation type="submission" date="2015-07" db="EMBL/GenBank/DDBJ databases">
        <title>Genome sequence of Ornatilinea apprima DSM 23815.</title>
        <authorList>
            <person name="Hemp J."/>
            <person name="Ward L.M."/>
            <person name="Pace L.A."/>
            <person name="Fischer W.W."/>
        </authorList>
    </citation>
    <scope>NUCLEOTIDE SEQUENCE [LARGE SCALE GENOMIC DNA]</scope>
    <source>
        <strain evidence="7 8">P3M-1</strain>
    </source>
</reference>
<gene>
    <name evidence="7" type="ORF">ADN00_07610</name>
</gene>
<feature type="transmembrane region" description="Helical" evidence="5">
    <location>
        <begin position="230"/>
        <end position="249"/>
    </location>
</feature>
<dbReference type="GO" id="GO:0005886">
    <property type="term" value="C:plasma membrane"/>
    <property type="evidence" value="ECO:0007669"/>
    <property type="project" value="UniProtKB-SubCell"/>
</dbReference>
<comment type="subcellular location">
    <subcellularLocation>
        <location evidence="1">Cell membrane</location>
        <topology evidence="1">Multi-pass membrane protein</topology>
    </subcellularLocation>
</comment>
<protein>
    <recommendedName>
        <fullName evidence="6">Major facilitator superfamily (MFS) profile domain-containing protein</fullName>
    </recommendedName>
</protein>
<evidence type="ECO:0000256" key="3">
    <source>
        <dbReference type="ARBA" id="ARBA00022989"/>
    </source>
</evidence>
<evidence type="ECO:0000256" key="2">
    <source>
        <dbReference type="ARBA" id="ARBA00022692"/>
    </source>
</evidence>
<dbReference type="InterPro" id="IPR020846">
    <property type="entry name" value="MFS_dom"/>
</dbReference>
<feature type="domain" description="Major facilitator superfamily (MFS) profile" evidence="6">
    <location>
        <begin position="10"/>
        <end position="418"/>
    </location>
</feature>
<comment type="caution">
    <text evidence="7">The sequence shown here is derived from an EMBL/GenBank/DDBJ whole genome shotgun (WGS) entry which is preliminary data.</text>
</comment>
<dbReference type="InterPro" id="IPR036259">
    <property type="entry name" value="MFS_trans_sf"/>
</dbReference>
<dbReference type="PANTHER" id="PTHR23528:SF1">
    <property type="entry name" value="MAJOR FACILITATOR SUPERFAMILY (MFS) PROFILE DOMAIN-CONTAINING PROTEIN"/>
    <property type="match status" value="1"/>
</dbReference>
<dbReference type="EMBL" id="LGCL01000019">
    <property type="protein sequence ID" value="KPL78310.1"/>
    <property type="molecule type" value="Genomic_DNA"/>
</dbReference>
<name>A0A0P6XYE3_9CHLR</name>
<feature type="transmembrane region" description="Helical" evidence="5">
    <location>
        <begin position="43"/>
        <end position="68"/>
    </location>
</feature>
<dbReference type="AlphaFoldDB" id="A0A0P6XYE3"/>
<dbReference type="Gene3D" id="1.20.1250.20">
    <property type="entry name" value="MFS general substrate transporter like domains"/>
    <property type="match status" value="2"/>
</dbReference>
<dbReference type="OrthoDB" id="7584869at2"/>
<dbReference type="PATRIC" id="fig|1134406.4.peg.3350"/>
<feature type="transmembrane region" description="Helical" evidence="5">
    <location>
        <begin position="169"/>
        <end position="189"/>
    </location>
</feature>
<proteinExistence type="predicted"/>
<dbReference type="InterPro" id="IPR011701">
    <property type="entry name" value="MFS"/>
</dbReference>
<keyword evidence="2 5" id="KW-0812">Transmembrane</keyword>
<dbReference type="SUPFAM" id="SSF103473">
    <property type="entry name" value="MFS general substrate transporter"/>
    <property type="match status" value="1"/>
</dbReference>
<keyword evidence="8" id="KW-1185">Reference proteome</keyword>
<evidence type="ECO:0000259" key="6">
    <source>
        <dbReference type="PROSITE" id="PS50850"/>
    </source>
</evidence>
<dbReference type="STRING" id="1134406.ADN00_07610"/>
<feature type="transmembrane region" description="Helical" evidence="5">
    <location>
        <begin position="395"/>
        <end position="414"/>
    </location>
</feature>
<feature type="transmembrane region" description="Helical" evidence="5">
    <location>
        <begin position="366"/>
        <end position="389"/>
    </location>
</feature>
<sequence length="420" mass="46177">MEEKRFSYPKTFLLGFGFFGVSIIWAIYNAFVPLILDRQFGLSAFWIAIFMVLDNLAAVLIQPWVGAWSDRLRTPLGRRLPFILIGAPVAAIAFGLMPLSSSLVLFVLTATTVLVSMAFWRTPVIALMPDITPSAQRSQANGIINFMGGLASVISFAVGSQLYAKNPNYAFWLGSALVTLSAILVLVFIREPKEYSTRDDQKAERPDVWKSITSVFAEEERSAARMLTAILFWFLSWYAIETFFTLYAVKHLGLGEADAAFQLTYVSLIFLVFAIPSGYIAAKFGRKRTIITGIVMMIVSLGLMYVLPPSITVGARIASVTKTAGIYPVSFILMLAGFAWSLININSLPMVVDMTTDENLGAYTGLYYFSSQTAAVVGPLAFGAAVQFSGNNYNLMMLISPIFLLFALAMMVGVRRGEAK</sequence>
<keyword evidence="4 5" id="KW-0472">Membrane</keyword>
<organism evidence="7 8">
    <name type="scientific">Ornatilinea apprima</name>
    <dbReference type="NCBI Taxonomy" id="1134406"/>
    <lineage>
        <taxon>Bacteria</taxon>
        <taxon>Bacillati</taxon>
        <taxon>Chloroflexota</taxon>
        <taxon>Anaerolineae</taxon>
        <taxon>Anaerolineales</taxon>
        <taxon>Anaerolineaceae</taxon>
        <taxon>Ornatilinea</taxon>
    </lineage>
</organism>
<accession>A0A0P6XYE3</accession>
<feature type="transmembrane region" description="Helical" evidence="5">
    <location>
        <begin position="289"/>
        <end position="306"/>
    </location>
</feature>
<feature type="transmembrane region" description="Helical" evidence="5">
    <location>
        <begin position="326"/>
        <end position="345"/>
    </location>
</feature>
<dbReference type="RefSeq" id="WP_075062380.1">
    <property type="nucleotide sequence ID" value="NZ_LGCL01000019.1"/>
</dbReference>
<dbReference type="GO" id="GO:0022857">
    <property type="term" value="F:transmembrane transporter activity"/>
    <property type="evidence" value="ECO:0007669"/>
    <property type="project" value="InterPro"/>
</dbReference>
<feature type="transmembrane region" description="Helical" evidence="5">
    <location>
        <begin position="12"/>
        <end position="31"/>
    </location>
</feature>
<feature type="transmembrane region" description="Helical" evidence="5">
    <location>
        <begin position="103"/>
        <end position="122"/>
    </location>
</feature>
<keyword evidence="3 5" id="KW-1133">Transmembrane helix</keyword>
<feature type="transmembrane region" description="Helical" evidence="5">
    <location>
        <begin position="80"/>
        <end position="97"/>
    </location>
</feature>
<evidence type="ECO:0000313" key="8">
    <source>
        <dbReference type="Proteomes" id="UP000050417"/>
    </source>
</evidence>
<feature type="transmembrane region" description="Helical" evidence="5">
    <location>
        <begin position="261"/>
        <end position="282"/>
    </location>
</feature>
<dbReference type="PANTHER" id="PTHR23528">
    <property type="match status" value="1"/>
</dbReference>
<evidence type="ECO:0000256" key="1">
    <source>
        <dbReference type="ARBA" id="ARBA00004651"/>
    </source>
</evidence>
<dbReference type="Proteomes" id="UP000050417">
    <property type="component" value="Unassembled WGS sequence"/>
</dbReference>
<dbReference type="PROSITE" id="PS50850">
    <property type="entry name" value="MFS"/>
    <property type="match status" value="1"/>
</dbReference>
<feature type="transmembrane region" description="Helical" evidence="5">
    <location>
        <begin position="143"/>
        <end position="163"/>
    </location>
</feature>
<evidence type="ECO:0000256" key="4">
    <source>
        <dbReference type="ARBA" id="ARBA00023136"/>
    </source>
</evidence>